<dbReference type="Gene3D" id="1.20.1250.20">
    <property type="entry name" value="MFS general substrate transporter like domains"/>
    <property type="match status" value="1"/>
</dbReference>
<gene>
    <name evidence="1" type="ORF">A4U43_C05F27250</name>
</gene>
<sequence>MVEETGGYWEVGGAGILGWFVDGLERREERGVKEMKRGWGRWSRDGWAGVGGRMRSGSNHMSSSSNGLAVLTALDTARTQWYHITTIVIAGMGFFTDAYDLFCISTISKLLGRLYFYEGSSKQPGKLSPDVNNIVTRVALIGTLTSLAASVSTA</sequence>
<proteinExistence type="predicted"/>
<evidence type="ECO:0000313" key="1">
    <source>
        <dbReference type="EMBL" id="ONK69837.1"/>
    </source>
</evidence>
<name>A0A5P1EXC8_ASPOF</name>
<dbReference type="AlphaFoldDB" id="A0A5P1EXC8"/>
<keyword evidence="2" id="KW-1185">Reference proteome</keyword>
<organism evidence="1 2">
    <name type="scientific">Asparagus officinalis</name>
    <name type="common">Garden asparagus</name>
    <dbReference type="NCBI Taxonomy" id="4686"/>
    <lineage>
        <taxon>Eukaryota</taxon>
        <taxon>Viridiplantae</taxon>
        <taxon>Streptophyta</taxon>
        <taxon>Embryophyta</taxon>
        <taxon>Tracheophyta</taxon>
        <taxon>Spermatophyta</taxon>
        <taxon>Magnoliopsida</taxon>
        <taxon>Liliopsida</taxon>
        <taxon>Asparagales</taxon>
        <taxon>Asparagaceae</taxon>
        <taxon>Asparagoideae</taxon>
        <taxon>Asparagus</taxon>
    </lineage>
</organism>
<accession>A0A5P1EXC8</accession>
<protein>
    <recommendedName>
        <fullName evidence="3">Major facilitator superfamily (MFS) profile domain-containing protein</fullName>
    </recommendedName>
</protein>
<dbReference type="Gramene" id="ONK69837">
    <property type="protein sequence ID" value="ONK69837"/>
    <property type="gene ID" value="A4U43_C05F27250"/>
</dbReference>
<dbReference type="InterPro" id="IPR036259">
    <property type="entry name" value="MFS_trans_sf"/>
</dbReference>
<reference evidence="2" key="1">
    <citation type="journal article" date="2017" name="Nat. Commun.">
        <title>The asparagus genome sheds light on the origin and evolution of a young Y chromosome.</title>
        <authorList>
            <person name="Harkess A."/>
            <person name="Zhou J."/>
            <person name="Xu C."/>
            <person name="Bowers J.E."/>
            <person name="Van der Hulst R."/>
            <person name="Ayyampalayam S."/>
            <person name="Mercati F."/>
            <person name="Riccardi P."/>
            <person name="McKain M.R."/>
            <person name="Kakrana A."/>
            <person name="Tang H."/>
            <person name="Ray J."/>
            <person name="Groenendijk J."/>
            <person name="Arikit S."/>
            <person name="Mathioni S.M."/>
            <person name="Nakano M."/>
            <person name="Shan H."/>
            <person name="Telgmann-Rauber A."/>
            <person name="Kanno A."/>
            <person name="Yue Z."/>
            <person name="Chen H."/>
            <person name="Li W."/>
            <person name="Chen Y."/>
            <person name="Xu X."/>
            <person name="Zhang Y."/>
            <person name="Luo S."/>
            <person name="Chen H."/>
            <person name="Gao J."/>
            <person name="Mao Z."/>
            <person name="Pires J.C."/>
            <person name="Luo M."/>
            <person name="Kudrna D."/>
            <person name="Wing R.A."/>
            <person name="Meyers B.C."/>
            <person name="Yi K."/>
            <person name="Kong H."/>
            <person name="Lavrijsen P."/>
            <person name="Sunseri F."/>
            <person name="Falavigna A."/>
            <person name="Ye Y."/>
            <person name="Leebens-Mack J.H."/>
            <person name="Chen G."/>
        </authorList>
    </citation>
    <scope>NUCLEOTIDE SEQUENCE [LARGE SCALE GENOMIC DNA]</scope>
    <source>
        <strain evidence="2">cv. DH0086</strain>
    </source>
</reference>
<dbReference type="Proteomes" id="UP000243459">
    <property type="component" value="Chromosome 5"/>
</dbReference>
<evidence type="ECO:0008006" key="3">
    <source>
        <dbReference type="Google" id="ProtNLM"/>
    </source>
</evidence>
<evidence type="ECO:0000313" key="2">
    <source>
        <dbReference type="Proteomes" id="UP000243459"/>
    </source>
</evidence>
<dbReference type="EMBL" id="CM007385">
    <property type="protein sequence ID" value="ONK69837.1"/>
    <property type="molecule type" value="Genomic_DNA"/>
</dbReference>